<keyword evidence="1" id="KW-0812">Transmembrane</keyword>
<feature type="transmembrane region" description="Helical" evidence="1">
    <location>
        <begin position="12"/>
        <end position="33"/>
    </location>
</feature>
<evidence type="ECO:0000313" key="2">
    <source>
        <dbReference type="EMBL" id="MCE2593469.1"/>
    </source>
</evidence>
<comment type="caution">
    <text evidence="2">The sequence shown here is derived from an EMBL/GenBank/DDBJ whole genome shotgun (WGS) entry which is preliminary data.</text>
</comment>
<sequence length="73" mass="8239">MLSEYVEEIETLGLYGFYIMIFLLIGLSINDVLKRSNVPKFGRTIVWMVLFLGCAGFVSKGIIEVFWESNGLG</sequence>
<keyword evidence="1" id="KW-0472">Membrane</keyword>
<dbReference type="InterPro" id="IPR021249">
    <property type="entry name" value="DUF2788"/>
</dbReference>
<dbReference type="EMBL" id="JAIMJA010000001">
    <property type="protein sequence ID" value="MCE2593469.1"/>
    <property type="molecule type" value="Genomic_DNA"/>
</dbReference>
<proteinExistence type="predicted"/>
<protein>
    <submittedName>
        <fullName evidence="2">DUF2788 domain-containing protein</fullName>
    </submittedName>
</protein>
<organism evidence="2 3">
    <name type="scientific">Motilimonas cestriensis</name>
    <dbReference type="NCBI Taxonomy" id="2742685"/>
    <lineage>
        <taxon>Bacteria</taxon>
        <taxon>Pseudomonadati</taxon>
        <taxon>Pseudomonadota</taxon>
        <taxon>Gammaproteobacteria</taxon>
        <taxon>Alteromonadales</taxon>
        <taxon>Alteromonadales genera incertae sedis</taxon>
        <taxon>Motilimonas</taxon>
    </lineage>
</organism>
<gene>
    <name evidence="2" type="ORF">K6Y31_01390</name>
</gene>
<evidence type="ECO:0000313" key="3">
    <source>
        <dbReference type="Proteomes" id="UP001201273"/>
    </source>
</evidence>
<keyword evidence="1" id="KW-1133">Transmembrane helix</keyword>
<dbReference type="Pfam" id="PF10981">
    <property type="entry name" value="DUF2788"/>
    <property type="match status" value="1"/>
</dbReference>
<reference evidence="2 3" key="1">
    <citation type="journal article" date="2022" name="Environ. Microbiol. Rep.">
        <title>Eco-phylogenetic analyses reveal divergent evolution of vitamin B12 metabolism in the marine bacterial family 'Psychromonadaceae'.</title>
        <authorList>
            <person name="Jin X."/>
            <person name="Yang Y."/>
            <person name="Cao H."/>
            <person name="Gao B."/>
            <person name="Zhao Z."/>
        </authorList>
    </citation>
    <scope>NUCLEOTIDE SEQUENCE [LARGE SCALE GENOMIC DNA]</scope>
    <source>
        <strain evidence="2 3">MKS20</strain>
    </source>
</reference>
<dbReference type="Proteomes" id="UP001201273">
    <property type="component" value="Unassembled WGS sequence"/>
</dbReference>
<accession>A0ABS8W3G3</accession>
<dbReference type="RefSeq" id="WP_232801032.1">
    <property type="nucleotide sequence ID" value="NZ_CP170335.1"/>
</dbReference>
<feature type="transmembrane region" description="Helical" evidence="1">
    <location>
        <begin position="45"/>
        <end position="67"/>
    </location>
</feature>
<name>A0ABS8W3G3_9GAMM</name>
<evidence type="ECO:0000256" key="1">
    <source>
        <dbReference type="SAM" id="Phobius"/>
    </source>
</evidence>
<keyword evidence="3" id="KW-1185">Reference proteome</keyword>